<dbReference type="EMBL" id="PFJH01000063">
    <property type="protein sequence ID" value="PIX68773.1"/>
    <property type="molecule type" value="Genomic_DNA"/>
</dbReference>
<dbReference type="InterPro" id="IPR038695">
    <property type="entry name" value="Saro_0823-like_sf"/>
</dbReference>
<gene>
    <name evidence="2" type="ORF">COZ40_01490</name>
</gene>
<dbReference type="PANTHER" id="PTHR37953">
    <property type="entry name" value="UPF0127 PROTEIN MJ1496"/>
    <property type="match status" value="1"/>
</dbReference>
<comment type="caution">
    <text evidence="2">The sequence shown here is derived from an EMBL/GenBank/DDBJ whole genome shotgun (WGS) entry which is preliminary data.</text>
</comment>
<dbReference type="Pfam" id="PF02643">
    <property type="entry name" value="DUF192"/>
    <property type="match status" value="1"/>
</dbReference>
<evidence type="ECO:0008006" key="4">
    <source>
        <dbReference type="Google" id="ProtNLM"/>
    </source>
</evidence>
<evidence type="ECO:0000313" key="2">
    <source>
        <dbReference type="EMBL" id="PIX68773.1"/>
    </source>
</evidence>
<feature type="transmembrane region" description="Helical" evidence="1">
    <location>
        <begin position="433"/>
        <end position="452"/>
    </location>
</feature>
<dbReference type="InterPro" id="IPR003795">
    <property type="entry name" value="DUF192"/>
</dbReference>
<feature type="non-terminal residue" evidence="2">
    <location>
        <position position="1"/>
    </location>
</feature>
<dbReference type="Gene3D" id="2.60.120.1140">
    <property type="entry name" value="Protein of unknown function DUF192"/>
    <property type="match status" value="1"/>
</dbReference>
<protein>
    <recommendedName>
        <fullName evidence="4">Glycosyltransferase RgtA/B/C/D-like domain-containing protein</fullName>
    </recommendedName>
</protein>
<dbReference type="PANTHER" id="PTHR37953:SF1">
    <property type="entry name" value="UPF0127 PROTEIN MJ1496"/>
    <property type="match status" value="1"/>
</dbReference>
<keyword evidence="1" id="KW-0812">Transmembrane</keyword>
<feature type="transmembrane region" description="Helical" evidence="1">
    <location>
        <begin position="274"/>
        <end position="294"/>
    </location>
</feature>
<accession>A0A2M7LL21</accession>
<organism evidence="2 3">
    <name type="scientific">Candidatus Roizmanbacteria bacterium CG_4_10_14_3_um_filter_39_13</name>
    <dbReference type="NCBI Taxonomy" id="1974831"/>
    <lineage>
        <taxon>Bacteria</taxon>
        <taxon>Candidatus Roizmaniibacteriota</taxon>
    </lineage>
</organism>
<sequence length="780" mass="89226">KMETEHDLIYNVQMKKLVFIVLTCILVYTRFVNSGWGLPYPMHPDERNMAAAVQNLNCNFKFQISNFKLSECLNPHFFAYGQFPLYIAYGGIQVYHFLFGLIGQPTYGEATIALRTISAISSIALVFILFRIIELIHPQKKPSAFGFKLMALSFLIFSPYAIQFAHFGTTESTLMLFYAVIIYSSLKLLATNDQRPTTKYLFFLALFSGLALGTKLSSLLFLGVPVLAILIKNIFIRTVVGGTIEGSPKSTHKVRPAGFAALDYFLGSINRDGIYRTIINLFFYLSITIFFFILSSPHNFLNWNDFISSMTYESRVGLGRFVAFYTRQFVDTTPILFQFQKILPFALGWPTLIGGILGFIFLPWLSKQQVAELKGPTTRGKSARQQAWQLLSTGGKHSILTESVVLNPYNILRFSLLLSLLPPSFFFSKWTRFISPSFPLFSLFAILFMIDLYLKWKKQILHRYIFFILCLLFIIPGIAQLSIYTTPDVRFIASEWMYNNIPEESKILTETANAIDIPVPTSHYFVNSFNFYDLDQSIELQNNLNKALAEADYIIIPSRRIFSNHTCLSPNTPQIIQNELARCKELEKTYPLLNAYYRDLFSGKRGFQKVAEFNSFPKISFIGKTLLEFPDEDAEETWTVFDHPVIRIYKKITNHKLQISNQLQITNPPTDFSKYNVTSYMLHATNYKLLIADTPEKWERGLMYVKSKEDIGGLDGMIFTFTDSQLRTFWNKNTLSHLTLYWIQNKEVVGISDLPSITETGTITTVSSPSPANAVIELIK</sequence>
<evidence type="ECO:0000313" key="3">
    <source>
        <dbReference type="Proteomes" id="UP000228500"/>
    </source>
</evidence>
<feature type="transmembrane region" description="Helical" evidence="1">
    <location>
        <begin position="83"/>
        <end position="102"/>
    </location>
</feature>
<feature type="transmembrane region" description="Helical" evidence="1">
    <location>
        <begin position="17"/>
        <end position="38"/>
    </location>
</feature>
<name>A0A2M7LL21_9BACT</name>
<feature type="transmembrane region" description="Helical" evidence="1">
    <location>
        <begin position="202"/>
        <end position="231"/>
    </location>
</feature>
<dbReference type="Proteomes" id="UP000228500">
    <property type="component" value="Unassembled WGS sequence"/>
</dbReference>
<dbReference type="AlphaFoldDB" id="A0A2M7LL21"/>
<keyword evidence="1" id="KW-1133">Transmembrane helix</keyword>
<proteinExistence type="predicted"/>
<evidence type="ECO:0000256" key="1">
    <source>
        <dbReference type="SAM" id="Phobius"/>
    </source>
</evidence>
<feature type="transmembrane region" description="Helical" evidence="1">
    <location>
        <begin position="464"/>
        <end position="484"/>
    </location>
</feature>
<keyword evidence="1" id="KW-0472">Membrane</keyword>
<feature type="transmembrane region" description="Helical" evidence="1">
    <location>
        <begin position="114"/>
        <end position="133"/>
    </location>
</feature>
<feature type="transmembrane region" description="Helical" evidence="1">
    <location>
        <begin position="342"/>
        <end position="365"/>
    </location>
</feature>
<reference evidence="3" key="1">
    <citation type="submission" date="2017-09" db="EMBL/GenBank/DDBJ databases">
        <title>Depth-based differentiation of microbial function through sediment-hosted aquifers and enrichment of novel symbionts in the deep terrestrial subsurface.</title>
        <authorList>
            <person name="Probst A.J."/>
            <person name="Ladd B."/>
            <person name="Jarett J.K."/>
            <person name="Geller-Mcgrath D.E."/>
            <person name="Sieber C.M.K."/>
            <person name="Emerson J.B."/>
            <person name="Anantharaman K."/>
            <person name="Thomas B.C."/>
            <person name="Malmstrom R."/>
            <person name="Stieglmeier M."/>
            <person name="Klingl A."/>
            <person name="Woyke T."/>
            <person name="Ryan C.M."/>
            <person name="Banfield J.F."/>
        </authorList>
    </citation>
    <scope>NUCLEOTIDE SEQUENCE [LARGE SCALE GENOMIC DNA]</scope>
</reference>